<reference evidence="10" key="1">
    <citation type="submission" date="2021-10" db="EMBL/GenBank/DDBJ databases">
        <title>Anaerobic single-cell dispensing facilitates the cultivation of human gut bacteria.</title>
        <authorList>
            <person name="Afrizal A."/>
        </authorList>
    </citation>
    <scope>NUCLEOTIDE SEQUENCE</scope>
    <source>
        <strain evidence="10">CLA-AA-H272</strain>
    </source>
</reference>
<dbReference type="InterPro" id="IPR002524">
    <property type="entry name" value="Cation_efflux"/>
</dbReference>
<feature type="transmembrane region" description="Helical" evidence="7">
    <location>
        <begin position="28"/>
        <end position="48"/>
    </location>
</feature>
<evidence type="ECO:0000256" key="5">
    <source>
        <dbReference type="ARBA" id="ARBA00022989"/>
    </source>
</evidence>
<evidence type="ECO:0000256" key="4">
    <source>
        <dbReference type="ARBA" id="ARBA00022692"/>
    </source>
</evidence>
<dbReference type="Proteomes" id="UP001199319">
    <property type="component" value="Unassembled WGS sequence"/>
</dbReference>
<comment type="similarity">
    <text evidence="2">Belongs to the cation diffusion facilitator (CDF) transporter (TC 2.A.4) family.</text>
</comment>
<dbReference type="InterPro" id="IPR050291">
    <property type="entry name" value="CDF_Transporter"/>
</dbReference>
<dbReference type="InterPro" id="IPR058533">
    <property type="entry name" value="Cation_efflux_TM"/>
</dbReference>
<dbReference type="SUPFAM" id="SSF161111">
    <property type="entry name" value="Cation efflux protein transmembrane domain-like"/>
    <property type="match status" value="1"/>
</dbReference>
<keyword evidence="4 7" id="KW-0812">Transmembrane</keyword>
<dbReference type="RefSeq" id="WP_302928074.1">
    <property type="nucleotide sequence ID" value="NZ_JAJEPW010000008.1"/>
</dbReference>
<dbReference type="NCBIfam" id="TIGR01297">
    <property type="entry name" value="CDF"/>
    <property type="match status" value="1"/>
</dbReference>
<dbReference type="SUPFAM" id="SSF160240">
    <property type="entry name" value="Cation efflux protein cytoplasmic domain-like"/>
    <property type="match status" value="1"/>
</dbReference>
<dbReference type="InterPro" id="IPR027469">
    <property type="entry name" value="Cation_efflux_TMD_sf"/>
</dbReference>
<dbReference type="PANTHER" id="PTHR43840:SF15">
    <property type="entry name" value="MITOCHONDRIAL METAL TRANSPORTER 1-RELATED"/>
    <property type="match status" value="1"/>
</dbReference>
<organism evidence="10 11">
    <name type="scientific">Brotocaccenecus cirricatena</name>
    <dbReference type="NCBI Taxonomy" id="3064195"/>
    <lineage>
        <taxon>Bacteria</taxon>
        <taxon>Bacillati</taxon>
        <taxon>Bacillota</taxon>
        <taxon>Clostridia</taxon>
        <taxon>Eubacteriales</taxon>
        <taxon>Oscillospiraceae</taxon>
        <taxon>Brotocaccenecus</taxon>
    </lineage>
</organism>
<dbReference type="EMBL" id="JAJEPW010000008">
    <property type="protein sequence ID" value="MCC2128766.1"/>
    <property type="molecule type" value="Genomic_DNA"/>
</dbReference>
<dbReference type="PANTHER" id="PTHR43840">
    <property type="entry name" value="MITOCHONDRIAL METAL TRANSPORTER 1-RELATED"/>
    <property type="match status" value="1"/>
</dbReference>
<evidence type="ECO:0000256" key="7">
    <source>
        <dbReference type="SAM" id="Phobius"/>
    </source>
</evidence>
<gene>
    <name evidence="10" type="ORF">LKD37_04375</name>
</gene>
<sequence length="389" mass="42014">MMELLSRWFIRDRDNVTDPRVRRAYGQLCGFVGIGLNILLFAGKFFAGTLSGSVAITADAFNNLSDAGSSVVTLLGFRLAGKKPDPQHPFGHGRLEYVSGLIVAGLILLMGVELAKSSVEKILHPAAVDFSVIALVILAVSICVKLYMCLYNRRIGKKIRSAAMEATAADSLSDTAATAAVLLAMLIAKWTGLDIDGWVGLVVAGFILFSGVKSARETISPLLGQPPEKEFVDRIQAIVLSHPEILGLHDLVVHDYGPGRVMVSLHAEVPAHGDLLELHDVVDNIEMDLSCQLNCQAVIHMDPVVTDDGLTGPLRSRVAELVKQVDPAITIHDFRVVAGPTHTNLVFDAVVPFDEKLTAAQAAEKIRALVRTMDDGRYFAVVTVENSYI</sequence>
<keyword evidence="3" id="KW-0813">Transport</keyword>
<protein>
    <submittedName>
        <fullName evidence="10">Cation diffusion facilitator family transporter</fullName>
    </submittedName>
</protein>
<comment type="subcellular location">
    <subcellularLocation>
        <location evidence="1">Membrane</location>
        <topology evidence="1">Multi-pass membrane protein</topology>
    </subcellularLocation>
</comment>
<comment type="caution">
    <text evidence="10">The sequence shown here is derived from an EMBL/GenBank/DDBJ whole genome shotgun (WGS) entry which is preliminary data.</text>
</comment>
<dbReference type="AlphaFoldDB" id="A0AAE3DEM8"/>
<feature type="domain" description="Cation efflux protein transmembrane" evidence="8">
    <location>
        <begin position="31"/>
        <end position="223"/>
    </location>
</feature>
<evidence type="ECO:0000313" key="10">
    <source>
        <dbReference type="EMBL" id="MCC2128766.1"/>
    </source>
</evidence>
<evidence type="ECO:0000256" key="3">
    <source>
        <dbReference type="ARBA" id="ARBA00022448"/>
    </source>
</evidence>
<dbReference type="InterPro" id="IPR036837">
    <property type="entry name" value="Cation_efflux_CTD_sf"/>
</dbReference>
<feature type="transmembrane region" description="Helical" evidence="7">
    <location>
        <begin position="60"/>
        <end position="81"/>
    </location>
</feature>
<evidence type="ECO:0000259" key="9">
    <source>
        <dbReference type="Pfam" id="PF16916"/>
    </source>
</evidence>
<feature type="domain" description="Cation efflux protein cytoplasmic" evidence="9">
    <location>
        <begin position="227"/>
        <end position="303"/>
    </location>
</feature>
<keyword evidence="11" id="KW-1185">Reference proteome</keyword>
<dbReference type="GO" id="GO:0008324">
    <property type="term" value="F:monoatomic cation transmembrane transporter activity"/>
    <property type="evidence" value="ECO:0007669"/>
    <property type="project" value="InterPro"/>
</dbReference>
<keyword evidence="5 7" id="KW-1133">Transmembrane helix</keyword>
<dbReference type="Gene3D" id="1.20.1510.10">
    <property type="entry name" value="Cation efflux protein transmembrane domain"/>
    <property type="match status" value="1"/>
</dbReference>
<accession>A0AAE3DEM8</accession>
<feature type="transmembrane region" description="Helical" evidence="7">
    <location>
        <begin position="93"/>
        <end position="112"/>
    </location>
</feature>
<proteinExistence type="inferred from homology"/>
<dbReference type="InterPro" id="IPR027470">
    <property type="entry name" value="Cation_efflux_CTD"/>
</dbReference>
<name>A0AAE3DEM8_9FIRM</name>
<evidence type="ECO:0000256" key="1">
    <source>
        <dbReference type="ARBA" id="ARBA00004141"/>
    </source>
</evidence>
<dbReference type="Gene3D" id="3.30.70.1350">
    <property type="entry name" value="Cation efflux protein, cytoplasmic domain"/>
    <property type="match status" value="1"/>
</dbReference>
<evidence type="ECO:0000256" key="6">
    <source>
        <dbReference type="ARBA" id="ARBA00023136"/>
    </source>
</evidence>
<dbReference type="Pfam" id="PF01545">
    <property type="entry name" value="Cation_efflux"/>
    <property type="match status" value="1"/>
</dbReference>
<evidence type="ECO:0000259" key="8">
    <source>
        <dbReference type="Pfam" id="PF01545"/>
    </source>
</evidence>
<dbReference type="GO" id="GO:0016020">
    <property type="term" value="C:membrane"/>
    <property type="evidence" value="ECO:0007669"/>
    <property type="project" value="UniProtKB-SubCell"/>
</dbReference>
<evidence type="ECO:0000313" key="11">
    <source>
        <dbReference type="Proteomes" id="UP001199319"/>
    </source>
</evidence>
<keyword evidence="6 7" id="KW-0472">Membrane</keyword>
<feature type="transmembrane region" description="Helical" evidence="7">
    <location>
        <begin position="132"/>
        <end position="151"/>
    </location>
</feature>
<evidence type="ECO:0000256" key="2">
    <source>
        <dbReference type="ARBA" id="ARBA00008114"/>
    </source>
</evidence>
<dbReference type="FunFam" id="1.20.1510.10:FF:000006">
    <property type="entry name" value="Divalent cation efflux transporter"/>
    <property type="match status" value="1"/>
</dbReference>
<dbReference type="Pfam" id="PF16916">
    <property type="entry name" value="ZT_dimer"/>
    <property type="match status" value="1"/>
</dbReference>